<dbReference type="AlphaFoldDB" id="A0A1K1XYT6"/>
<dbReference type="STRING" id="1122209.SAMN02745752_02038"/>
<accession>A0A1K1XYT6</accession>
<evidence type="ECO:0008006" key="4">
    <source>
        <dbReference type="Google" id="ProtNLM"/>
    </source>
</evidence>
<proteinExistence type="predicted"/>
<evidence type="ECO:0000313" key="3">
    <source>
        <dbReference type="Proteomes" id="UP000182350"/>
    </source>
</evidence>
<keyword evidence="1" id="KW-0812">Transmembrane</keyword>
<evidence type="ECO:0000313" key="2">
    <source>
        <dbReference type="EMBL" id="SFX54945.1"/>
    </source>
</evidence>
<evidence type="ECO:0000256" key="1">
    <source>
        <dbReference type="SAM" id="Phobius"/>
    </source>
</evidence>
<gene>
    <name evidence="2" type="ORF">SAMN02745752_02038</name>
</gene>
<keyword evidence="1" id="KW-0472">Membrane</keyword>
<organism evidence="2 3">
    <name type="scientific">Marinospirillum alkaliphilum DSM 21637</name>
    <dbReference type="NCBI Taxonomy" id="1122209"/>
    <lineage>
        <taxon>Bacteria</taxon>
        <taxon>Pseudomonadati</taxon>
        <taxon>Pseudomonadota</taxon>
        <taxon>Gammaproteobacteria</taxon>
        <taxon>Oceanospirillales</taxon>
        <taxon>Oceanospirillaceae</taxon>
        <taxon>Marinospirillum</taxon>
    </lineage>
</organism>
<keyword evidence="3" id="KW-1185">Reference proteome</keyword>
<name>A0A1K1XYT6_9GAMM</name>
<reference evidence="2 3" key="1">
    <citation type="submission" date="2016-11" db="EMBL/GenBank/DDBJ databases">
        <authorList>
            <person name="Jaros S."/>
            <person name="Januszkiewicz K."/>
            <person name="Wedrychowicz H."/>
        </authorList>
    </citation>
    <scope>NUCLEOTIDE SEQUENCE [LARGE SCALE GENOMIC DNA]</scope>
    <source>
        <strain evidence="2 3">DSM 21637</strain>
    </source>
</reference>
<dbReference type="RefSeq" id="WP_072326356.1">
    <property type="nucleotide sequence ID" value="NZ_FPJW01000007.1"/>
</dbReference>
<sequence length="143" mass="15529">MQQPTTFCIPDTSSAETGYTLMELLVSLLLVALMTLAISQYLLASQQLQQQLQQQALAGRLALDLAAQLQSPTLNSTQLAAALSPSRCPATAQGSPDLTLWCEASARLPDLRASISGSGSARQLTLQWQGPHRQQQLQRWLQL</sequence>
<dbReference type="Proteomes" id="UP000182350">
    <property type="component" value="Unassembled WGS sequence"/>
</dbReference>
<protein>
    <recommendedName>
        <fullName evidence="4">Type IV pilus assembly protein PilV</fullName>
    </recommendedName>
</protein>
<dbReference type="EMBL" id="FPJW01000007">
    <property type="protein sequence ID" value="SFX54945.1"/>
    <property type="molecule type" value="Genomic_DNA"/>
</dbReference>
<feature type="transmembrane region" description="Helical" evidence="1">
    <location>
        <begin position="24"/>
        <end position="44"/>
    </location>
</feature>
<keyword evidence="1" id="KW-1133">Transmembrane helix</keyword>